<keyword evidence="8" id="KW-1185">Reference proteome</keyword>
<dbReference type="GO" id="GO:0005783">
    <property type="term" value="C:endoplasmic reticulum"/>
    <property type="evidence" value="ECO:0007669"/>
    <property type="project" value="TreeGrafter"/>
</dbReference>
<feature type="non-terminal residue" evidence="7">
    <location>
        <position position="1"/>
    </location>
</feature>
<sequence>MVCIPLLMAGGKFTALFSLLLLVGAVLLAKFQDISVDDARAYLADAIAPEKRALSSTAAAPSNATVEDVCGPLQYAIELLSLDPLIIYINNFLSPGEIKGLLEVGEDLFSASTVADDLTQRFSHPARTSSTAYLPGDNPYSQCALQKARKFLGFYDFDGIESPQLTKYAHSQEYRGHFDWPPQPWREPANGNLRFDRFATFFVYLEANCTGGSTHFPKVYIDDIPHLDALNTTKFEPIVEDKRTTLAARAIPGNAVFWVNMEARGRGNPKTLHAGMPVLEGTKVGLNLWSRRYLADDEDIGDGSTTASTSTLDSTATAAATDIQANTISSAAQGETFVGSDSTSTIQIAAASQIPS</sequence>
<keyword evidence="5" id="KW-0408">Iron</keyword>
<dbReference type="Pfam" id="PF13640">
    <property type="entry name" value="2OG-FeII_Oxy_3"/>
    <property type="match status" value="1"/>
</dbReference>
<evidence type="ECO:0000313" key="8">
    <source>
        <dbReference type="Proteomes" id="UP000258309"/>
    </source>
</evidence>
<reference evidence="7 8" key="1">
    <citation type="submission" date="2018-05" db="EMBL/GenBank/DDBJ databases">
        <title>Draft genome sequence of Scytalidium lignicola DSM 105466, a ubiquitous saprotrophic fungus.</title>
        <authorList>
            <person name="Buettner E."/>
            <person name="Gebauer A.M."/>
            <person name="Hofrichter M."/>
            <person name="Liers C."/>
            <person name="Kellner H."/>
        </authorList>
    </citation>
    <scope>NUCLEOTIDE SEQUENCE [LARGE SCALE GENOMIC DNA]</scope>
    <source>
        <strain evidence="7 8">DSM 105466</strain>
    </source>
</reference>
<dbReference type="GO" id="GO:0031418">
    <property type="term" value="F:L-ascorbic acid binding"/>
    <property type="evidence" value="ECO:0007669"/>
    <property type="project" value="InterPro"/>
</dbReference>
<feature type="domain" description="Fe2OG dioxygenase" evidence="6">
    <location>
        <begin position="159"/>
        <end position="292"/>
    </location>
</feature>
<evidence type="ECO:0000256" key="3">
    <source>
        <dbReference type="ARBA" id="ARBA00022964"/>
    </source>
</evidence>
<dbReference type="Gene3D" id="2.60.120.620">
    <property type="entry name" value="q2cbj1_9rhob like domain"/>
    <property type="match status" value="1"/>
</dbReference>
<dbReference type="InterPro" id="IPR006620">
    <property type="entry name" value="Pro_4_hyd_alph"/>
</dbReference>
<comment type="caution">
    <text evidence="7">The sequence shown here is derived from an EMBL/GenBank/DDBJ whole genome shotgun (WGS) entry which is preliminary data.</text>
</comment>
<dbReference type="InterPro" id="IPR044862">
    <property type="entry name" value="Pro_4_hyd_alph_FE2OG_OXY"/>
</dbReference>
<dbReference type="GO" id="GO:0004656">
    <property type="term" value="F:procollagen-proline 4-dioxygenase activity"/>
    <property type="evidence" value="ECO:0007669"/>
    <property type="project" value="TreeGrafter"/>
</dbReference>
<dbReference type="PANTHER" id="PTHR10869">
    <property type="entry name" value="PROLYL 4-HYDROXYLASE ALPHA SUBUNIT"/>
    <property type="match status" value="1"/>
</dbReference>
<gene>
    <name evidence="7" type="ORF">B7463_g12572</name>
</gene>
<evidence type="ECO:0000259" key="6">
    <source>
        <dbReference type="PROSITE" id="PS51471"/>
    </source>
</evidence>
<comment type="cofactor">
    <cofactor evidence="1">
        <name>L-ascorbate</name>
        <dbReference type="ChEBI" id="CHEBI:38290"/>
    </cofactor>
</comment>
<dbReference type="PROSITE" id="PS51471">
    <property type="entry name" value="FE2OG_OXY"/>
    <property type="match status" value="1"/>
</dbReference>
<dbReference type="AlphaFoldDB" id="A0A3E2GRN7"/>
<keyword evidence="3" id="KW-0223">Dioxygenase</keyword>
<organism evidence="7 8">
    <name type="scientific">Scytalidium lignicola</name>
    <name type="common">Hyphomycete</name>
    <dbReference type="NCBI Taxonomy" id="5539"/>
    <lineage>
        <taxon>Eukaryota</taxon>
        <taxon>Fungi</taxon>
        <taxon>Dikarya</taxon>
        <taxon>Ascomycota</taxon>
        <taxon>Pezizomycotina</taxon>
        <taxon>Leotiomycetes</taxon>
        <taxon>Leotiomycetes incertae sedis</taxon>
        <taxon>Scytalidium</taxon>
    </lineage>
</organism>
<feature type="non-terminal residue" evidence="7">
    <location>
        <position position="356"/>
    </location>
</feature>
<dbReference type="SMART" id="SM00702">
    <property type="entry name" value="P4Hc"/>
    <property type="match status" value="1"/>
</dbReference>
<keyword evidence="2" id="KW-0479">Metal-binding</keyword>
<evidence type="ECO:0000256" key="1">
    <source>
        <dbReference type="ARBA" id="ARBA00001961"/>
    </source>
</evidence>
<evidence type="ECO:0000256" key="4">
    <source>
        <dbReference type="ARBA" id="ARBA00023002"/>
    </source>
</evidence>
<dbReference type="OrthoDB" id="420380at2759"/>
<name>A0A3E2GRN7_SCYLI</name>
<evidence type="ECO:0000313" key="7">
    <source>
        <dbReference type="EMBL" id="RFU23769.1"/>
    </source>
</evidence>
<dbReference type="Proteomes" id="UP000258309">
    <property type="component" value="Unassembled WGS sequence"/>
</dbReference>
<keyword evidence="4" id="KW-0560">Oxidoreductase</keyword>
<dbReference type="InterPro" id="IPR045054">
    <property type="entry name" value="P4HA-like"/>
</dbReference>
<proteinExistence type="predicted"/>
<accession>A0A3E2GRN7</accession>
<dbReference type="GO" id="GO:0005506">
    <property type="term" value="F:iron ion binding"/>
    <property type="evidence" value="ECO:0007669"/>
    <property type="project" value="InterPro"/>
</dbReference>
<evidence type="ECO:0000256" key="2">
    <source>
        <dbReference type="ARBA" id="ARBA00022723"/>
    </source>
</evidence>
<dbReference type="InterPro" id="IPR005123">
    <property type="entry name" value="Oxoglu/Fe-dep_dioxygenase_dom"/>
</dbReference>
<dbReference type="EMBL" id="NCSJ02000620">
    <property type="protein sequence ID" value="RFU23769.1"/>
    <property type="molecule type" value="Genomic_DNA"/>
</dbReference>
<dbReference type="STRING" id="5539.A0A3E2GRN7"/>
<evidence type="ECO:0000256" key="5">
    <source>
        <dbReference type="ARBA" id="ARBA00023004"/>
    </source>
</evidence>
<dbReference type="PANTHER" id="PTHR10869:SF242">
    <property type="entry name" value="PROLYL 4-HYDROXYLASE ALPHA SUBUNIT DOMAIN-CONTAINING PROTEIN"/>
    <property type="match status" value="1"/>
</dbReference>
<protein>
    <recommendedName>
        <fullName evidence="6">Fe2OG dioxygenase domain-containing protein</fullName>
    </recommendedName>
</protein>